<evidence type="ECO:0000313" key="2">
    <source>
        <dbReference type="Proteomes" id="UP000051330"/>
    </source>
</evidence>
<name>A0A0R1N4R1_9LACO</name>
<protein>
    <submittedName>
        <fullName evidence="1">Phage minor structural protein, N-region</fullName>
    </submittedName>
</protein>
<keyword evidence="2" id="KW-1185">Reference proteome</keyword>
<reference evidence="1 2" key="1">
    <citation type="journal article" date="2015" name="Genome Announc.">
        <title>Expanding the biotechnology potential of lactobacilli through comparative genomics of 213 strains and associated genera.</title>
        <authorList>
            <person name="Sun Z."/>
            <person name="Harris H.M."/>
            <person name="McCann A."/>
            <person name="Guo C."/>
            <person name="Argimon S."/>
            <person name="Zhang W."/>
            <person name="Yang X."/>
            <person name="Jeffery I.B."/>
            <person name="Cooney J.C."/>
            <person name="Kagawa T.F."/>
            <person name="Liu W."/>
            <person name="Song Y."/>
            <person name="Salvetti E."/>
            <person name="Wrobel A."/>
            <person name="Rasinkangas P."/>
            <person name="Parkhill J."/>
            <person name="Rea M.C."/>
            <person name="O'Sullivan O."/>
            <person name="Ritari J."/>
            <person name="Douillard F.P."/>
            <person name="Paul Ross R."/>
            <person name="Yang R."/>
            <person name="Briner A.E."/>
            <person name="Felis G.E."/>
            <person name="de Vos W.M."/>
            <person name="Barrangou R."/>
            <person name="Klaenhammer T.R."/>
            <person name="Caufield P.W."/>
            <person name="Cui Y."/>
            <person name="Zhang H."/>
            <person name="O'Toole P.W."/>
        </authorList>
    </citation>
    <scope>NUCLEOTIDE SEQUENCE [LARGE SCALE GENOMIC DNA]</scope>
    <source>
        <strain evidence="1 2">DSM 12744</strain>
    </source>
</reference>
<accession>A0A0R1N4R1</accession>
<gene>
    <name evidence="1" type="ORF">FD09_GL000648</name>
</gene>
<dbReference type="Proteomes" id="UP000051330">
    <property type="component" value="Unassembled WGS sequence"/>
</dbReference>
<dbReference type="STRING" id="1423792.FD09_GL000648"/>
<dbReference type="InterPro" id="IPR007119">
    <property type="entry name" value="Phage_tail_spike_N"/>
</dbReference>
<sequence length="969" mass="105181">MSGLTEYLRFPILYERASDDTNTLGLGYLTGILTGTVTRDSNAVGVLNMTYNPADPLAKELQKGRIILADCGPDSLRQKFRITRVVKSGAAVTIEASQIWGDLAYDTISSTISIANASPSDTFSAISSALADPIPSLNFSSDITKVANIGFDFKSINNTMDMLIDADEAGDQTNSMASLFGGEWVADNYNLKLLQHGGDDTHIIVKYGRNIQTIEQDEQIDKTYTAIMPFATYTPDSTSTTTDTSTAFSGTGIVQYVGTGGLQMYDTPYAGHKVVGTVQNDTYYKVSRQASDNTVNDDTWYEIGTNNWVDGQFFTFDKSGSYVVNNVSGSGTITIGDNTDSTGLIVPFQGVGSVVSYAGPKSIAIWTSPFADKKATGEYVGNGERFKIWYKATDSAGHVWYNIGTNSWIDSTYFSVEKNTDFVIVPCRGIVIIKTDDAGGAPVYTAPGGAGYVQRHVANGTKWQVTGEATGGDGNTWYRIATNQWITSDVCDFSSNGTVTPTTVDDKNTEEAQALGKVPIYPSPTYNVAPTGQYLQAGSRWKITAQADNNGTTWYEVATNEWVDSKWFSFTSADDVTPAGPSDSDSDDEVADVTVQLPELILKSDLAANDERLRVLPVDLSDYNIQDADKLREVAQAYMQDYRIGYPTVTLTLNYAQMTGDYSQLTQIGLYDRVSVEFDKLDIAEDAEVSETVWDIPAHRYDSIIIGEPPISYTHLVQQYQQQAVEKSTQQASKQATGLFDQIHSALQQQGSDQNAAIENVMKELGIQGDSITAVKNQMEIVDQTVTDVSDWINSSGTATIQAYPNWQTPQDLRAVNDDDSYMKFDANGLGFYSNGNLVRSAIDSQGRIVAESITAGTVTGLKMDACQITGTSGISLNDGDGGIETEISAAHGISTGGGLEAWSWSRFHQGVDIYADLYVANDIRTVGSSIYFGDDSNAAELKYIESGGYKGQGFYLNFNGVDHHIVTD</sequence>
<comment type="caution">
    <text evidence="1">The sequence shown here is derived from an EMBL/GenBank/DDBJ whole genome shotgun (WGS) entry which is preliminary data.</text>
</comment>
<evidence type="ECO:0000313" key="1">
    <source>
        <dbReference type="EMBL" id="KRL11723.1"/>
    </source>
</evidence>
<organism evidence="1 2">
    <name type="scientific">Schleiferilactobacillus perolens DSM 12744</name>
    <dbReference type="NCBI Taxonomy" id="1423792"/>
    <lineage>
        <taxon>Bacteria</taxon>
        <taxon>Bacillati</taxon>
        <taxon>Bacillota</taxon>
        <taxon>Bacilli</taxon>
        <taxon>Lactobacillales</taxon>
        <taxon>Lactobacillaceae</taxon>
        <taxon>Schleiferilactobacillus</taxon>
    </lineage>
</organism>
<dbReference type="PATRIC" id="fig|1423792.3.peg.661"/>
<proteinExistence type="predicted"/>
<dbReference type="AlphaFoldDB" id="A0A0R1N4R1"/>
<dbReference type="NCBIfam" id="TIGR01665">
    <property type="entry name" value="put_anti_recept"/>
    <property type="match status" value="1"/>
</dbReference>
<dbReference type="EMBL" id="AZEC01000011">
    <property type="protein sequence ID" value="KRL11723.1"/>
    <property type="molecule type" value="Genomic_DNA"/>
</dbReference>